<dbReference type="Pfam" id="PF04549">
    <property type="entry name" value="CD47"/>
    <property type="match status" value="1"/>
</dbReference>
<keyword evidence="7" id="KW-0130">Cell adhesion</keyword>
<keyword evidence="5 16" id="KW-0812">Transmembrane</keyword>
<evidence type="ECO:0000256" key="10">
    <source>
        <dbReference type="ARBA" id="ARBA00023157"/>
    </source>
</evidence>
<keyword evidence="11" id="KW-0325">Glycoprotein</keyword>
<evidence type="ECO:0000256" key="5">
    <source>
        <dbReference type="ARBA" id="ARBA00022692"/>
    </source>
</evidence>
<dbReference type="PROSITE" id="PS50835">
    <property type="entry name" value="IG_LIKE"/>
    <property type="match status" value="1"/>
</dbReference>
<organism evidence="18 19">
    <name type="scientific">Galemys pyrenaicus</name>
    <name type="common">Iberian desman</name>
    <name type="synonym">Pyrenean desman</name>
    <dbReference type="NCBI Taxonomy" id="202257"/>
    <lineage>
        <taxon>Eukaryota</taxon>
        <taxon>Metazoa</taxon>
        <taxon>Chordata</taxon>
        <taxon>Craniata</taxon>
        <taxon>Vertebrata</taxon>
        <taxon>Euteleostomi</taxon>
        <taxon>Mammalia</taxon>
        <taxon>Eutheria</taxon>
        <taxon>Laurasiatheria</taxon>
        <taxon>Eulipotyphla</taxon>
        <taxon>Talpidae</taxon>
        <taxon>Galemys</taxon>
    </lineage>
</organism>
<dbReference type="Proteomes" id="UP000700334">
    <property type="component" value="Unassembled WGS sequence"/>
</dbReference>
<dbReference type="InterPro" id="IPR007110">
    <property type="entry name" value="Ig-like_dom"/>
</dbReference>
<keyword evidence="19" id="KW-1185">Reference proteome</keyword>
<keyword evidence="10" id="KW-1015">Disulfide bond</keyword>
<dbReference type="InterPro" id="IPR037805">
    <property type="entry name" value="IgV_CD47"/>
</dbReference>
<dbReference type="FunFam" id="2.60.40.10:FF:000521">
    <property type="entry name" value="leukocyte surface antigen CD47"/>
    <property type="match status" value="1"/>
</dbReference>
<keyword evidence="3" id="KW-1003">Cell membrane</keyword>
<feature type="transmembrane region" description="Helical" evidence="16">
    <location>
        <begin position="217"/>
        <end position="236"/>
    </location>
</feature>
<dbReference type="GO" id="GO:0070053">
    <property type="term" value="F:thrombospondin receptor activity"/>
    <property type="evidence" value="ECO:0007669"/>
    <property type="project" value="InterPro"/>
</dbReference>
<comment type="subcellular location">
    <subcellularLocation>
        <location evidence="1">Cell membrane</location>
        <topology evidence="1">Multi-pass membrane protein</topology>
    </subcellularLocation>
</comment>
<evidence type="ECO:0000256" key="4">
    <source>
        <dbReference type="ARBA" id="ARBA00022553"/>
    </source>
</evidence>
<dbReference type="EMBL" id="JAGFMF010011942">
    <property type="protein sequence ID" value="KAG8509554.1"/>
    <property type="molecule type" value="Genomic_DNA"/>
</dbReference>
<evidence type="ECO:0000256" key="14">
    <source>
        <dbReference type="ARBA" id="ARBA00033289"/>
    </source>
</evidence>
<dbReference type="GO" id="GO:0050766">
    <property type="term" value="P:positive regulation of phagocytosis"/>
    <property type="evidence" value="ECO:0007669"/>
    <property type="project" value="InterPro"/>
</dbReference>
<evidence type="ECO:0000313" key="19">
    <source>
        <dbReference type="Proteomes" id="UP000700334"/>
    </source>
</evidence>
<feature type="transmembrane region" description="Helical" evidence="16">
    <location>
        <begin position="155"/>
        <end position="176"/>
    </location>
</feature>
<dbReference type="OrthoDB" id="9447188at2759"/>
<evidence type="ECO:0000256" key="13">
    <source>
        <dbReference type="ARBA" id="ARBA00023319"/>
    </source>
</evidence>
<gene>
    <name evidence="18" type="ORF">J0S82_012006</name>
</gene>
<evidence type="ECO:0000256" key="15">
    <source>
        <dbReference type="SAM" id="MobiDB-lite"/>
    </source>
</evidence>
<keyword evidence="6" id="KW-0732">Signal</keyword>
<evidence type="ECO:0000256" key="7">
    <source>
        <dbReference type="ARBA" id="ARBA00022889"/>
    </source>
</evidence>
<accession>A0A8J6ADV9</accession>
<feature type="region of interest" description="Disordered" evidence="15">
    <location>
        <begin position="445"/>
        <end position="508"/>
    </location>
</feature>
<dbReference type="InterPro" id="IPR013270">
    <property type="entry name" value="CD47_Vset"/>
</dbReference>
<evidence type="ECO:0000256" key="9">
    <source>
        <dbReference type="ARBA" id="ARBA00023136"/>
    </source>
</evidence>
<dbReference type="GO" id="GO:0005886">
    <property type="term" value="C:plasma membrane"/>
    <property type="evidence" value="ECO:0007669"/>
    <property type="project" value="UniProtKB-SubCell"/>
</dbReference>
<feature type="domain" description="Ig-like" evidence="17">
    <location>
        <begin position="14"/>
        <end position="105"/>
    </location>
</feature>
<keyword evidence="12" id="KW-0873">Pyrrolidone carboxylic acid</keyword>
<dbReference type="GO" id="GO:0050729">
    <property type="term" value="P:positive regulation of inflammatory response"/>
    <property type="evidence" value="ECO:0007669"/>
    <property type="project" value="InterPro"/>
</dbReference>
<dbReference type="PANTHER" id="PTHR10613">
    <property type="entry name" value="LEUKOCYTE SURFACE ANTIGEN CD47"/>
    <property type="match status" value="1"/>
</dbReference>
<dbReference type="InterPro" id="IPR006704">
    <property type="entry name" value="CD47"/>
</dbReference>
<protein>
    <recommendedName>
        <fullName evidence="2">Leukocyte surface antigen CD47</fullName>
    </recommendedName>
    <alternativeName>
        <fullName evidence="14">Integrin-associated protein</fullName>
    </alternativeName>
</protein>
<keyword evidence="13" id="KW-0393">Immunoglobulin domain</keyword>
<evidence type="ECO:0000256" key="12">
    <source>
        <dbReference type="ARBA" id="ARBA00023283"/>
    </source>
</evidence>
<dbReference type="PANTHER" id="PTHR10613:SF0">
    <property type="entry name" value="LEUKOCYTE SURFACE ANTIGEN CD47"/>
    <property type="match status" value="1"/>
</dbReference>
<dbReference type="GO" id="GO:0022409">
    <property type="term" value="P:positive regulation of cell-cell adhesion"/>
    <property type="evidence" value="ECO:0007669"/>
    <property type="project" value="InterPro"/>
</dbReference>
<evidence type="ECO:0000313" key="18">
    <source>
        <dbReference type="EMBL" id="KAG8509554.1"/>
    </source>
</evidence>
<evidence type="ECO:0000259" key="17">
    <source>
        <dbReference type="PROSITE" id="PS50835"/>
    </source>
</evidence>
<evidence type="ECO:0000256" key="3">
    <source>
        <dbReference type="ARBA" id="ARBA00022475"/>
    </source>
</evidence>
<proteinExistence type="predicted"/>
<comment type="caution">
    <text evidence="18">The sequence shown here is derived from an EMBL/GenBank/DDBJ whole genome shotgun (WGS) entry which is preliminary data.</text>
</comment>
<dbReference type="CDD" id="cd16090">
    <property type="entry name" value="IgV_CD47"/>
    <property type="match status" value="1"/>
</dbReference>
<dbReference type="InterPro" id="IPR013783">
    <property type="entry name" value="Ig-like_fold"/>
</dbReference>
<dbReference type="Gene3D" id="2.60.40.10">
    <property type="entry name" value="Immunoglobulins"/>
    <property type="match status" value="1"/>
</dbReference>
<feature type="transmembrane region" description="Helical" evidence="16">
    <location>
        <begin position="248"/>
        <end position="267"/>
    </location>
</feature>
<dbReference type="GO" id="GO:0002684">
    <property type="term" value="P:positive regulation of immune system process"/>
    <property type="evidence" value="ECO:0007669"/>
    <property type="project" value="UniProtKB-ARBA"/>
</dbReference>
<evidence type="ECO:0000256" key="16">
    <source>
        <dbReference type="SAM" id="Phobius"/>
    </source>
</evidence>
<keyword evidence="9 16" id="KW-0472">Membrane</keyword>
<dbReference type="InterPro" id="IPR013147">
    <property type="entry name" value="CD47-like_TM"/>
</dbReference>
<evidence type="ECO:0000256" key="11">
    <source>
        <dbReference type="ARBA" id="ARBA00023180"/>
    </source>
</evidence>
<keyword evidence="8 16" id="KW-1133">Transmembrane helix</keyword>
<reference evidence="18" key="1">
    <citation type="journal article" date="2021" name="Evol. Appl.">
        <title>The genome of the Pyrenean desman and the effects of bottlenecks and inbreeding on the genomic landscape of an endangered species.</title>
        <authorList>
            <person name="Escoda L."/>
            <person name="Castresana J."/>
        </authorList>
    </citation>
    <scope>NUCLEOTIDE SEQUENCE</scope>
    <source>
        <strain evidence="18">IBE-C5619</strain>
    </source>
</reference>
<evidence type="ECO:0000256" key="2">
    <source>
        <dbReference type="ARBA" id="ARBA00015454"/>
    </source>
</evidence>
<sequence>MFNITKPAEYTICNETVVIPCFVNNVEAKSIKEMYVKWKFKGKDILIFDGDKQKSSTSDEFQSAQISPSDLLNGIASLKMNRNDAVIGNYTCEVTELSREGETIIELKYRVVSWFSPNETILAVIFPILAILLSWGQFGIVTLKYKSSYTKEKTILLFVAGLVLTVVVIVGAILFVPGEYSAKNASGLGLIVIPTAILILLQFCVFMIAIGMSSFTIAILILQVLGYVLSLVGLSLCVAECTPVHGPLLISGLGIIALAELLGLVYMKFVDDPAGYVALYQGLRPFSTHTVPASVRFSGKGTTALFLGILGPVHSLNLTCNSAQFSVKKIKIANDVKALENLIYPLLEAEKMDEELTLMHAYLFHVFPGKLAGWKSAGLQLSSSPSSPRVLQVVVAWSWHLILAGVLLTLLLACFITCSKFNKPHSSVFRQDKVTFPVPAARMQHVPTRGPDGAVQREEPAGAAQSGLLPAGWPQSAEADHGFCLQESPAEPRLPVDKDKPEALRFSA</sequence>
<evidence type="ECO:0000256" key="1">
    <source>
        <dbReference type="ARBA" id="ARBA00004651"/>
    </source>
</evidence>
<feature type="transmembrane region" description="Helical" evidence="16">
    <location>
        <begin position="121"/>
        <end position="143"/>
    </location>
</feature>
<dbReference type="AlphaFoldDB" id="A0A8J6ADV9"/>
<feature type="compositionally biased region" description="Basic and acidic residues" evidence="15">
    <location>
        <begin position="494"/>
        <end position="508"/>
    </location>
</feature>
<dbReference type="Pfam" id="PF08204">
    <property type="entry name" value="V-set_CD47"/>
    <property type="match status" value="1"/>
</dbReference>
<feature type="transmembrane region" description="Helical" evidence="16">
    <location>
        <begin position="188"/>
        <end position="210"/>
    </location>
</feature>
<dbReference type="GO" id="GO:0070062">
    <property type="term" value="C:extracellular exosome"/>
    <property type="evidence" value="ECO:0007669"/>
    <property type="project" value="TreeGrafter"/>
</dbReference>
<feature type="transmembrane region" description="Helical" evidence="16">
    <location>
        <begin position="394"/>
        <end position="416"/>
    </location>
</feature>
<evidence type="ECO:0000256" key="6">
    <source>
        <dbReference type="ARBA" id="ARBA00022729"/>
    </source>
</evidence>
<keyword evidence="4" id="KW-0597">Phosphoprotein</keyword>
<evidence type="ECO:0000256" key="8">
    <source>
        <dbReference type="ARBA" id="ARBA00022989"/>
    </source>
</evidence>
<name>A0A8J6ADV9_GALPY</name>
<dbReference type="GO" id="GO:0098609">
    <property type="term" value="P:cell-cell adhesion"/>
    <property type="evidence" value="ECO:0007669"/>
    <property type="project" value="UniProtKB-ARBA"/>
</dbReference>